<evidence type="ECO:0000256" key="3">
    <source>
        <dbReference type="ARBA" id="ARBA00022448"/>
    </source>
</evidence>
<gene>
    <name evidence="16" type="ORF">CHIRRI_LOCUS3757</name>
</gene>
<dbReference type="GO" id="GO:0035091">
    <property type="term" value="F:phosphatidylinositol binding"/>
    <property type="evidence" value="ECO:0007669"/>
    <property type="project" value="TreeGrafter"/>
</dbReference>
<dbReference type="GO" id="GO:0005509">
    <property type="term" value="F:calcium ion binding"/>
    <property type="evidence" value="ECO:0007669"/>
    <property type="project" value="TreeGrafter"/>
</dbReference>
<evidence type="ECO:0000256" key="7">
    <source>
        <dbReference type="ARBA" id="ARBA00022989"/>
    </source>
</evidence>
<evidence type="ECO:0000256" key="6">
    <source>
        <dbReference type="ARBA" id="ARBA00022824"/>
    </source>
</evidence>
<organism evidence="16 17">
    <name type="scientific">Chironomus riparius</name>
    <dbReference type="NCBI Taxonomy" id="315576"/>
    <lineage>
        <taxon>Eukaryota</taxon>
        <taxon>Metazoa</taxon>
        <taxon>Ecdysozoa</taxon>
        <taxon>Arthropoda</taxon>
        <taxon>Hexapoda</taxon>
        <taxon>Insecta</taxon>
        <taxon>Pterygota</taxon>
        <taxon>Neoptera</taxon>
        <taxon>Endopterygota</taxon>
        <taxon>Diptera</taxon>
        <taxon>Nematocera</taxon>
        <taxon>Chironomoidea</taxon>
        <taxon>Chironomidae</taxon>
        <taxon>Chironominae</taxon>
        <taxon>Chironomus</taxon>
    </lineage>
</organism>
<dbReference type="SUPFAM" id="SSF100909">
    <property type="entry name" value="IP3 receptor type 1 binding core, domain 2"/>
    <property type="match status" value="1"/>
</dbReference>
<dbReference type="Pfam" id="PF08709">
    <property type="entry name" value="Ins145_P3_rec"/>
    <property type="match status" value="1"/>
</dbReference>
<dbReference type="Proteomes" id="UP001153620">
    <property type="component" value="Chromosome 1"/>
</dbReference>
<name>A0A9N9RQE9_9DIPT</name>
<evidence type="ECO:0000256" key="12">
    <source>
        <dbReference type="ARBA" id="ARBA00023303"/>
    </source>
</evidence>
<dbReference type="InterPro" id="IPR036300">
    <property type="entry name" value="MIR_dom_sf"/>
</dbReference>
<dbReference type="GO" id="GO:0005886">
    <property type="term" value="C:plasma membrane"/>
    <property type="evidence" value="ECO:0007669"/>
    <property type="project" value="TreeGrafter"/>
</dbReference>
<feature type="transmembrane region" description="Helical" evidence="13">
    <location>
        <begin position="1766"/>
        <end position="1789"/>
    </location>
</feature>
<evidence type="ECO:0000256" key="11">
    <source>
        <dbReference type="ARBA" id="ARBA00023286"/>
    </source>
</evidence>
<feature type="domain" description="MIR" evidence="15">
    <location>
        <begin position="91"/>
        <end position="145"/>
    </location>
</feature>
<dbReference type="GO" id="GO:0051209">
    <property type="term" value="P:release of sequestered calcium ion into cytosol"/>
    <property type="evidence" value="ECO:0007669"/>
    <property type="project" value="UniProtKB-UniRule"/>
</dbReference>
<keyword evidence="11 13" id="KW-1071">Ligand-gated ion channel</keyword>
<keyword evidence="14" id="KW-0175">Coiled coil</keyword>
<dbReference type="GO" id="GO:0070679">
    <property type="term" value="F:inositol 1,4,5 trisphosphate binding"/>
    <property type="evidence" value="ECO:0007669"/>
    <property type="project" value="UniProtKB-UniRule"/>
</dbReference>
<dbReference type="InterPro" id="IPR013662">
    <property type="entry name" value="RIH_assoc-dom"/>
</dbReference>
<evidence type="ECO:0000256" key="8">
    <source>
        <dbReference type="ARBA" id="ARBA00023065"/>
    </source>
</evidence>
<feature type="transmembrane region" description="Helical" evidence="13">
    <location>
        <begin position="1681"/>
        <end position="1703"/>
    </location>
</feature>
<comment type="subunit">
    <text evidence="13">Homotetramer.</text>
</comment>
<dbReference type="InterPro" id="IPR014821">
    <property type="entry name" value="Ins145_P3_rcpt"/>
</dbReference>
<dbReference type="InterPro" id="IPR005821">
    <property type="entry name" value="Ion_trans_dom"/>
</dbReference>
<evidence type="ECO:0000256" key="5">
    <source>
        <dbReference type="ARBA" id="ARBA00022737"/>
    </source>
</evidence>
<keyword evidence="3 13" id="KW-0813">Transport</keyword>
<evidence type="ECO:0000259" key="15">
    <source>
        <dbReference type="PROSITE" id="PS50919"/>
    </source>
</evidence>
<evidence type="ECO:0000256" key="9">
    <source>
        <dbReference type="ARBA" id="ARBA00023136"/>
    </source>
</evidence>
<dbReference type="Pfam" id="PF08454">
    <property type="entry name" value="RIH_assoc"/>
    <property type="match status" value="1"/>
</dbReference>
<accession>A0A9N9RQE9</accession>
<keyword evidence="17" id="KW-1185">Reference proteome</keyword>
<dbReference type="GO" id="GO:0030667">
    <property type="term" value="C:secretory granule membrane"/>
    <property type="evidence" value="ECO:0007669"/>
    <property type="project" value="TreeGrafter"/>
</dbReference>
<dbReference type="InterPro" id="IPR015925">
    <property type="entry name" value="Ryanodine_IP3_receptor"/>
</dbReference>
<keyword evidence="12 13" id="KW-0407">Ion channel</keyword>
<keyword evidence="5" id="KW-0677">Repeat</keyword>
<feature type="transmembrane region" description="Helical" evidence="13">
    <location>
        <begin position="1638"/>
        <end position="1661"/>
    </location>
</feature>
<dbReference type="InterPro" id="IPR000699">
    <property type="entry name" value="RIH_dom"/>
</dbReference>
<sequence length="1950" mass="226579">MNLEIKSIHYGDIVSIYSSGFLSSLGLLDDRVIINTTDGDLTKPPIKFKNCLFKICPAKKIICNKKAFDCTKTNDQNVEIFSDNDVISLYGKCVKYGSLVRLLHVKSEKYLSVCKQVHSSYDTDALKAYFDKNGNESSLFYVMPFYKLRSIGEDITVGDEVIFKSALVNNKNLHVSQIDLFDKIGIKEVNVLNAITSWKISLFLTHSENQKSFLKSGDIVRLFHIEQQKYLTKDELNTLVFLRNTDRIPPSTATSSKALWEIEVVQHDPCRGDIAHYNSLFRFKHLNTGYYLVTELIEADGQHSEMFCLKAILDSCDLASIFELDPISLNDSDALIPHKSFVLLKNVATNTYIKSSNIRVGSEIDKSVFYKVECSKARDEKEAFRVVGVNSDEIRDFDFTNEAYDLMTNLTAKMLIKFKISEYDRVRLISILQRLILFIGDVDIDNNGSNILQVDIVNPNRKRQKIFRELNIITQIFCILGLTSDFVDQKGMPSKSYKYIFQLCYRIIKLSQKNYRKNQEFIACNYFNLMQQHIGLDILAEDTITALLNNNQQLLEKFITPREIETFIDLIRKNMSKWNGKYFDYLSALCVANNKALPRTQEMIFSLITKNFNSCILLSIKNINDKEVGEKLDTDCDIENIIIEWKKGKKSFKDLLAGYANHRREETSIFKYLNNQIELYSNMCIGRQSDAINFLSQKIRFDDIMAFIRHENVPDDLRASFCKLLNNLYIDRQPRERLNLNQIAYYWKLIPDKVNKNLKDMFSGNYGEFQIIKDFIGEYLKRLILDEKLFKKMITEKTTLEVTNLLYTTLAFGFYNLEGVFEMLSTILTVIEGFNKFKCEELLSSIVILKLKCLDIINLVFDYVTYSRINYLINLIKVDIKKQKIENLASKSYQSEFQLKIKDFFTDEVPKNISISNANNQRIISNVMQLILSKSPEITSKAYHTLFHHFHQFSDLEKSFSKIKIIVEDDEDTLSESATDISFCSIHNLVCSVQQELVTKIGLRMFAENNLIAKYLYWIGSDESSKEFIDILSNVIKHINYLVESNEKDLSVMLLNLLKFMLHYENDYAVELKSSFDIKFSFVEMKNYFDSQFKALQDNFELSEVQQTLLDKNIGDLVISMIIRSPEMNIYFIEGLDLANQMLNKGNAQTQSCLYNNIMSLDSPTDFFKLIYDKIQECKLEIKTDKLNISHVESYIESSHSQLIKNSSTEDYSSNSISHNYTQSNRINCTYTSTNVVVSRKILRFLQLLCEHHNAEFQNILRDQKTKINYNLVSETLSLFDCICEQFQQRDDYDLIFYTCLDALTEFCQGPCIENQNCIIYHDSNISTTVISLLTQFNWNAGLFGSVLKFLFALQESRSSFDFLEKSVNEEIFQKLLQKVVHGYNMNENECTESMTISHNFYILCYQLAKNNRMFEDAMRNISLSEHQEAFKYFESNTAQIEIVKNDRTLEDVMFPIPKLCKNLSQEAKSKIFLSCERDLQGSKIPDFFSKANELLDELEWDSRKSHNYFNLNIAKNKLAFSTATFILVLLINLFIIFLYPFSSCEVDFNWKSNICAMTFLGLLPVYLHSKFEYRWSIWMFMISMIFANTMDGFMTILGSACVVTKCFHIIGIVYEIWVKKQHEHKLNNADLQLQIAYLMIAFFGTSYNPLLFSILLLEIIYREETLLNVIKSVTRNGRSIIFTSLLAFVLVYLFSIIGFVFFGDDFIVIAQTDQSSQMERACDSLFMCIITSLNHGLRNGGGIGDILRTPSFLETSYLPRVVYDLLFFFVIIIIVLNLIFGVIIDTFADLRLEKQEKEKILRNTCFICSLHSSVFCNKKISFEEHMKSYHNMWHYLYFIAHLRIKNPTEFTGPESYVHHMILMNNLEWFPRQRTASLNEDENNEEISKSDVHELKKMLEGTRDIIANLSKQSIELKHQINEQRKHKRYEIFTTRSSTLSNINLQSVDHC</sequence>
<keyword evidence="8 13" id="KW-0406">Ion transport</keyword>
<evidence type="ECO:0000256" key="13">
    <source>
        <dbReference type="RuleBase" id="RU368044"/>
    </source>
</evidence>
<evidence type="ECO:0000256" key="1">
    <source>
        <dbReference type="ARBA" id="ARBA00004477"/>
    </source>
</evidence>
<keyword evidence="7 13" id="KW-1133">Transmembrane helix</keyword>
<comment type="similarity">
    <text evidence="2 13">Belongs to the InsP3 receptor family.</text>
</comment>
<evidence type="ECO:0000256" key="14">
    <source>
        <dbReference type="SAM" id="Coils"/>
    </source>
</evidence>
<dbReference type="SMART" id="SM00472">
    <property type="entry name" value="MIR"/>
    <property type="match status" value="5"/>
</dbReference>
<evidence type="ECO:0000313" key="17">
    <source>
        <dbReference type="Proteomes" id="UP001153620"/>
    </source>
</evidence>
<dbReference type="GO" id="GO:0005789">
    <property type="term" value="C:endoplasmic reticulum membrane"/>
    <property type="evidence" value="ECO:0007669"/>
    <property type="project" value="UniProtKB-SubCell"/>
</dbReference>
<dbReference type="FunFam" id="1.10.287.70:FF:000024">
    <property type="entry name" value="Inositol 1,4,5-trisphosphate receptor type 3"/>
    <property type="match status" value="1"/>
</dbReference>
<dbReference type="Gene3D" id="1.10.287.70">
    <property type="match status" value="1"/>
</dbReference>
<keyword evidence="10 13" id="KW-0675">Receptor</keyword>
<evidence type="ECO:0000313" key="16">
    <source>
        <dbReference type="EMBL" id="CAG9800819.1"/>
    </source>
</evidence>
<dbReference type="InterPro" id="IPR016093">
    <property type="entry name" value="MIR_motif"/>
</dbReference>
<reference evidence="16" key="2">
    <citation type="submission" date="2022-10" db="EMBL/GenBank/DDBJ databases">
        <authorList>
            <consortium name="ENA_rothamsted_submissions"/>
            <consortium name="culmorum"/>
            <person name="King R."/>
        </authorList>
    </citation>
    <scope>NUCLEOTIDE SEQUENCE</scope>
</reference>
<dbReference type="EMBL" id="OU895877">
    <property type="protein sequence ID" value="CAG9800819.1"/>
    <property type="molecule type" value="Genomic_DNA"/>
</dbReference>
<keyword evidence="13" id="KW-0106">Calcium</keyword>
<dbReference type="PROSITE" id="PS50919">
    <property type="entry name" value="MIR"/>
    <property type="match status" value="3"/>
</dbReference>
<dbReference type="Pfam" id="PF02815">
    <property type="entry name" value="MIR"/>
    <property type="match status" value="1"/>
</dbReference>
<reference evidence="16" key="1">
    <citation type="submission" date="2022-01" db="EMBL/GenBank/DDBJ databases">
        <authorList>
            <person name="King R."/>
        </authorList>
    </citation>
    <scope>NUCLEOTIDE SEQUENCE</scope>
</reference>
<dbReference type="PANTHER" id="PTHR13715">
    <property type="entry name" value="RYANODINE RECEPTOR AND IP3 RECEPTOR"/>
    <property type="match status" value="1"/>
</dbReference>
<dbReference type="PRINTS" id="PR00779">
    <property type="entry name" value="INSP3RECEPTR"/>
</dbReference>
<evidence type="ECO:0000256" key="4">
    <source>
        <dbReference type="ARBA" id="ARBA00022692"/>
    </source>
</evidence>
<keyword evidence="13" id="KW-0107">Calcium channel</keyword>
<feature type="transmembrane region" description="Helical" evidence="13">
    <location>
        <begin position="1549"/>
        <end position="1568"/>
    </location>
</feature>
<dbReference type="SUPFAM" id="SSF82109">
    <property type="entry name" value="MIR domain"/>
    <property type="match status" value="2"/>
</dbReference>
<proteinExistence type="inferred from homology"/>
<dbReference type="GO" id="GO:0016529">
    <property type="term" value="C:sarcoplasmic reticulum"/>
    <property type="evidence" value="ECO:0007669"/>
    <property type="project" value="TreeGrafter"/>
</dbReference>
<feature type="transmembrane region" description="Helical" evidence="13">
    <location>
        <begin position="1574"/>
        <end position="1590"/>
    </location>
</feature>
<evidence type="ECO:0000256" key="2">
    <source>
        <dbReference type="ARBA" id="ARBA00009453"/>
    </source>
</evidence>
<comment type="subcellular location">
    <subcellularLocation>
        <location evidence="1 13">Endoplasmic reticulum membrane</location>
        <topology evidence="1 13">Multi-pass membrane protein</topology>
    </subcellularLocation>
</comment>
<feature type="domain" description="MIR" evidence="15">
    <location>
        <begin position="272"/>
        <end position="327"/>
    </location>
</feature>
<comment type="domain">
    <text evidence="13">The receptor contains a calcium channel in its C-terminal extremity. Its large N-terminal cytoplasmic region has the ligand-binding site in the N-terminus and modulatory sites in the middle portion immediately upstream of the channel region.</text>
</comment>
<dbReference type="Pfam" id="PF00520">
    <property type="entry name" value="Ion_trans"/>
    <property type="match status" value="1"/>
</dbReference>
<dbReference type="Gene3D" id="1.25.10.30">
    <property type="entry name" value="IP3 receptor type 1 binding core, RIH domain"/>
    <property type="match status" value="1"/>
</dbReference>
<keyword evidence="13" id="KW-0109">Calcium transport</keyword>
<comment type="function">
    <text evidence="13">Receptor for inositol 1,4,5-trisphosphate, a second messenger that mediates the release of intracellular calcium.</text>
</comment>
<dbReference type="InterPro" id="IPR000493">
    <property type="entry name" value="InsP3_rcpt"/>
</dbReference>
<keyword evidence="9 13" id="KW-0472">Membrane</keyword>
<dbReference type="GO" id="GO:0005220">
    <property type="term" value="F:inositol 1,4,5-trisphosphate-gated calcium channel activity"/>
    <property type="evidence" value="ECO:0007669"/>
    <property type="project" value="UniProtKB-UniRule"/>
</dbReference>
<keyword evidence="4 13" id="KW-0812">Transmembrane</keyword>
<feature type="transmembrane region" description="Helical" evidence="13">
    <location>
        <begin position="1519"/>
        <end position="1542"/>
    </location>
</feature>
<dbReference type="Pfam" id="PF01365">
    <property type="entry name" value="RYDR_ITPR"/>
    <property type="match status" value="1"/>
</dbReference>
<feature type="transmembrane region" description="Helical" evidence="13">
    <location>
        <begin position="1597"/>
        <end position="1618"/>
    </location>
</feature>
<dbReference type="Gene3D" id="2.80.10.50">
    <property type="match status" value="2"/>
</dbReference>
<dbReference type="OrthoDB" id="76898at2759"/>
<feature type="domain" description="MIR" evidence="15">
    <location>
        <begin position="211"/>
        <end position="265"/>
    </location>
</feature>
<keyword evidence="6 13" id="KW-0256">Endoplasmic reticulum</keyword>
<evidence type="ECO:0000256" key="10">
    <source>
        <dbReference type="ARBA" id="ARBA00023170"/>
    </source>
</evidence>
<feature type="coiled-coil region" evidence="14">
    <location>
        <begin position="1892"/>
        <end position="1926"/>
    </location>
</feature>
<protein>
    <recommendedName>
        <fullName evidence="13">Inositol 1,4,5-trisphosphate receptor</fullName>
    </recommendedName>
</protein>
<dbReference type="PANTHER" id="PTHR13715:SF102">
    <property type="entry name" value="INOSITOL 1,4,5-TRISPHOSPHATE RECEPTOR"/>
    <property type="match status" value="1"/>
</dbReference>
<dbReference type="InterPro" id="IPR035910">
    <property type="entry name" value="RyR/IP3R_RIH_dom_sf"/>
</dbReference>